<dbReference type="PROSITE" id="PS50206">
    <property type="entry name" value="RHODANESE_3"/>
    <property type="match status" value="1"/>
</dbReference>
<comment type="caution">
    <text evidence="3">The sequence shown here is derived from an EMBL/GenBank/DDBJ whole genome shotgun (WGS) entry which is preliminary data.</text>
</comment>
<dbReference type="InterPro" id="IPR001763">
    <property type="entry name" value="Rhodanese-like_dom"/>
</dbReference>
<sequence length="198" mass="21929">MSRVGTRAEESSGVMHIGKPDGCLLVEAEDVLKCLRQVKSTNGDSQLIVVDVRDAQSFQAGHLLTAIPLNCRTETMAKRAIVEWDTVFDDQSDEQRCSAPCLNDDSSCTEFSQVSEPPMVSRSKRPGGSGSYHYWSPLVVETDASDIAITTALTNNGVFLPRTLSSSKRRLVSVEKELYALVEAIRKWRHHFLDLISN</sequence>
<dbReference type="Gene3D" id="3.40.250.10">
    <property type="entry name" value="Rhodanese-like domain"/>
    <property type="match status" value="1"/>
</dbReference>
<dbReference type="InterPro" id="IPR036873">
    <property type="entry name" value="Rhodanese-like_dom_sf"/>
</dbReference>
<dbReference type="InterPro" id="IPR041577">
    <property type="entry name" value="RT_RNaseH_2"/>
</dbReference>
<dbReference type="SUPFAM" id="SSF52821">
    <property type="entry name" value="Rhodanese/Cell cycle control phosphatase"/>
    <property type="match status" value="1"/>
</dbReference>
<dbReference type="Proteomes" id="UP000324629">
    <property type="component" value="Unassembled WGS sequence"/>
</dbReference>
<evidence type="ECO:0000313" key="4">
    <source>
        <dbReference type="Proteomes" id="UP000324629"/>
    </source>
</evidence>
<dbReference type="SUPFAM" id="SSF56672">
    <property type="entry name" value="DNA/RNA polymerases"/>
    <property type="match status" value="1"/>
</dbReference>
<evidence type="ECO:0000259" key="2">
    <source>
        <dbReference type="PROSITE" id="PS50206"/>
    </source>
</evidence>
<evidence type="ECO:0000256" key="1">
    <source>
        <dbReference type="SAM" id="MobiDB-lite"/>
    </source>
</evidence>
<dbReference type="AlphaFoldDB" id="A0A5J4N6T4"/>
<evidence type="ECO:0000313" key="3">
    <source>
        <dbReference type="EMBL" id="KAA3671214.1"/>
    </source>
</evidence>
<protein>
    <recommendedName>
        <fullName evidence="2">Rhodanese domain-containing protein</fullName>
    </recommendedName>
</protein>
<feature type="region of interest" description="Disordered" evidence="1">
    <location>
        <begin position="109"/>
        <end position="128"/>
    </location>
</feature>
<reference evidence="3 4" key="1">
    <citation type="journal article" date="2019" name="Gigascience">
        <title>Whole-genome sequence of the oriental lung fluke Paragonimus westermani.</title>
        <authorList>
            <person name="Oey H."/>
            <person name="Zakrzewski M."/>
            <person name="Narain K."/>
            <person name="Devi K.R."/>
            <person name="Agatsuma T."/>
            <person name="Nawaratna S."/>
            <person name="Gobert G.N."/>
            <person name="Jones M.K."/>
            <person name="Ragan M.A."/>
            <person name="McManus D.P."/>
            <person name="Krause L."/>
        </authorList>
    </citation>
    <scope>NUCLEOTIDE SEQUENCE [LARGE SCALE GENOMIC DNA]</scope>
    <source>
        <strain evidence="3 4">IND2009</strain>
    </source>
</reference>
<dbReference type="Pfam" id="PF17919">
    <property type="entry name" value="RT_RNaseH_2"/>
    <property type="match status" value="1"/>
</dbReference>
<dbReference type="EMBL" id="QNGE01006979">
    <property type="protein sequence ID" value="KAA3671214.1"/>
    <property type="molecule type" value="Genomic_DNA"/>
</dbReference>
<feature type="domain" description="Rhodanese" evidence="2">
    <location>
        <begin position="43"/>
        <end position="73"/>
    </location>
</feature>
<proteinExistence type="predicted"/>
<gene>
    <name evidence="3" type="ORF">DEA37_0010070</name>
</gene>
<name>A0A5J4N6T4_9TREM</name>
<dbReference type="InterPro" id="IPR043502">
    <property type="entry name" value="DNA/RNA_pol_sf"/>
</dbReference>
<accession>A0A5J4N6T4</accession>
<organism evidence="3 4">
    <name type="scientific">Paragonimus westermani</name>
    <dbReference type="NCBI Taxonomy" id="34504"/>
    <lineage>
        <taxon>Eukaryota</taxon>
        <taxon>Metazoa</taxon>
        <taxon>Spiralia</taxon>
        <taxon>Lophotrochozoa</taxon>
        <taxon>Platyhelminthes</taxon>
        <taxon>Trematoda</taxon>
        <taxon>Digenea</taxon>
        <taxon>Plagiorchiida</taxon>
        <taxon>Troglotremata</taxon>
        <taxon>Troglotrematidae</taxon>
        <taxon>Paragonimus</taxon>
    </lineage>
</organism>
<keyword evidence="4" id="KW-1185">Reference proteome</keyword>